<accession>A9NZ39</accession>
<sequence length="57" mass="6951">MIPQQLFVIAKLQSMQQLKLLLRNWQTQQMEEEEEAFLTQCLSQDFVKTYFRSMHRS</sequence>
<name>A9NZ39_PICSI</name>
<protein>
    <submittedName>
        <fullName evidence="1">Uncharacterized protein</fullName>
    </submittedName>
</protein>
<dbReference type="EMBL" id="EF086642">
    <property type="protein sequence ID" value="ABK25900.1"/>
    <property type="molecule type" value="mRNA"/>
</dbReference>
<proteinExistence type="evidence at transcript level"/>
<evidence type="ECO:0000313" key="1">
    <source>
        <dbReference type="EMBL" id="ABK25900.1"/>
    </source>
</evidence>
<reference evidence="1" key="1">
    <citation type="journal article" date="2008" name="BMC Genomics">
        <title>A conifer genomics resource of 200,000 spruce (Picea spp.) ESTs and 6,464 high-quality, sequence-finished full-length cDNAs for Sitka spruce (Picea sitchensis).</title>
        <authorList>
            <person name="Ralph S.G."/>
            <person name="Chun H.J."/>
            <person name="Kolosova N."/>
            <person name="Cooper D."/>
            <person name="Oddy C."/>
            <person name="Ritland C.E."/>
            <person name="Kirkpatrick R."/>
            <person name="Moore R."/>
            <person name="Barber S."/>
            <person name="Holt R.A."/>
            <person name="Jones S.J."/>
            <person name="Marra M.A."/>
            <person name="Douglas C.J."/>
            <person name="Ritland K."/>
            <person name="Bohlmann J."/>
        </authorList>
    </citation>
    <scope>NUCLEOTIDE SEQUENCE</scope>
    <source>
        <tissue evidence="1">Bark</tissue>
    </source>
</reference>
<dbReference type="AlphaFoldDB" id="A9NZ39"/>
<organism evidence="1">
    <name type="scientific">Picea sitchensis</name>
    <name type="common">Sitka spruce</name>
    <name type="synonym">Pinus sitchensis</name>
    <dbReference type="NCBI Taxonomy" id="3332"/>
    <lineage>
        <taxon>Eukaryota</taxon>
        <taxon>Viridiplantae</taxon>
        <taxon>Streptophyta</taxon>
        <taxon>Embryophyta</taxon>
        <taxon>Tracheophyta</taxon>
        <taxon>Spermatophyta</taxon>
        <taxon>Pinopsida</taxon>
        <taxon>Pinidae</taxon>
        <taxon>Conifers I</taxon>
        <taxon>Pinales</taxon>
        <taxon>Pinaceae</taxon>
        <taxon>Picea</taxon>
    </lineage>
</organism>